<feature type="compositionally biased region" description="Polar residues" evidence="3">
    <location>
        <begin position="22"/>
        <end position="37"/>
    </location>
</feature>
<dbReference type="InterPro" id="IPR010998">
    <property type="entry name" value="Integrase_recombinase_N"/>
</dbReference>
<organism evidence="4 5">
    <name type="scientific">Tilletia controversa</name>
    <name type="common">dwarf bunt fungus</name>
    <dbReference type="NCBI Taxonomy" id="13291"/>
    <lineage>
        <taxon>Eukaryota</taxon>
        <taxon>Fungi</taxon>
        <taxon>Dikarya</taxon>
        <taxon>Basidiomycota</taxon>
        <taxon>Ustilaginomycotina</taxon>
        <taxon>Exobasidiomycetes</taxon>
        <taxon>Tilletiales</taxon>
        <taxon>Tilletiaceae</taxon>
        <taxon>Tilletia</taxon>
    </lineage>
</organism>
<evidence type="ECO:0000256" key="2">
    <source>
        <dbReference type="ARBA" id="ARBA00023172"/>
    </source>
</evidence>
<dbReference type="PANTHER" id="PTHR34605">
    <property type="entry name" value="PHAGE_INTEGRASE DOMAIN-CONTAINING PROTEIN"/>
    <property type="match status" value="1"/>
</dbReference>
<sequence length="661" mass="72144">MRSDSSGASFMRLPSFSTLLDTSQGSSALSTLPSGATRTPARSVMGVPPWTRMYDGGGNGSMAKRYGDPLPSMLPGTSNSTLMRPRTGASASGGTVAVPRIAFERIGDRTGTAETSSSRKLWPLRLASFTSSRPVFGPQLSSYTRTTQEFNSASHADVCGTKPQPSSSNAYMSFKSGTTWSSTLGGSHQPTTLLMDPVVGSSSHQPFPQSYFPLALPRSSFPTRSRPRPDIGNDKQHVKKARIPERSQASRPSVAALRAARQQTTKIQAASSPGAASNRRRFTPQPLTVAHSSLRPDVLAHQRLSSWRPVTARQGTYLSFEEVASVSAAMADSYSEDTLKSYGSGLARWHRWCDHRGVPEQLRCPAPAELLEYFILQHAGHFSSDTIGTWLSGLRAWHRIWNQSWPAGDMRRTELIRYAALHTPSTSRKPARPAVTLEWLSAILSVVKLDSPGDVAAAAAASVALWGLLRLGEITCSPKNFDQRKNISRTGVTFASAYGGMVTATLSLPFTKTSPHGQRVVLTERPSSVDPLLWLRRHLALNTVSNDEENSLFAFRYGRGVTQMRRKTLTSRLQILAKRADLPVIDGHSFRIGGCTELLRAGNAFDDVRVHGRWSSEAWQRYVRDHAEIMAPRLHRDDTALSRLVEAERGRGVGPRAGAVG</sequence>
<protein>
    <recommendedName>
        <fullName evidence="6">Tyr recombinase domain-containing protein</fullName>
    </recommendedName>
</protein>
<dbReference type="GO" id="GO:0006310">
    <property type="term" value="P:DNA recombination"/>
    <property type="evidence" value="ECO:0007669"/>
    <property type="project" value="UniProtKB-KW"/>
</dbReference>
<name>A0A8X7MRZ6_9BASI</name>
<evidence type="ECO:0000256" key="1">
    <source>
        <dbReference type="ARBA" id="ARBA00023125"/>
    </source>
</evidence>
<dbReference type="AlphaFoldDB" id="A0A8X7MRZ6"/>
<dbReference type="Gene3D" id="1.10.150.130">
    <property type="match status" value="1"/>
</dbReference>
<dbReference type="InterPro" id="IPR052925">
    <property type="entry name" value="Phage_Integrase-like_Recomb"/>
</dbReference>
<dbReference type="InterPro" id="IPR013762">
    <property type="entry name" value="Integrase-like_cat_sf"/>
</dbReference>
<feature type="region of interest" description="Disordered" evidence="3">
    <location>
        <begin position="22"/>
        <end position="48"/>
    </location>
</feature>
<keyword evidence="1" id="KW-0238">DNA-binding</keyword>
<reference evidence="4" key="2">
    <citation type="journal article" date="2019" name="IMA Fungus">
        <title>Genome sequencing and comparison of five Tilletia species to identify candidate genes for the detection of regulated species infecting wheat.</title>
        <authorList>
            <person name="Nguyen H.D.T."/>
            <person name="Sultana T."/>
            <person name="Kesanakurti P."/>
            <person name="Hambleton S."/>
        </authorList>
    </citation>
    <scope>NUCLEOTIDE SEQUENCE</scope>
    <source>
        <strain evidence="4">DAOMC 236426</strain>
    </source>
</reference>
<dbReference type="SUPFAM" id="SSF56349">
    <property type="entry name" value="DNA breaking-rejoining enzymes"/>
    <property type="match status" value="1"/>
</dbReference>
<evidence type="ECO:0000313" key="4">
    <source>
        <dbReference type="EMBL" id="KAE8247041.1"/>
    </source>
</evidence>
<dbReference type="Gene3D" id="1.10.443.10">
    <property type="entry name" value="Intergrase catalytic core"/>
    <property type="match status" value="1"/>
</dbReference>
<gene>
    <name evidence="4" type="ORF">A4X06_0g4743</name>
</gene>
<dbReference type="GO" id="GO:0015074">
    <property type="term" value="P:DNA integration"/>
    <property type="evidence" value="ECO:0007669"/>
    <property type="project" value="InterPro"/>
</dbReference>
<dbReference type="EMBL" id="LWDE02000525">
    <property type="protein sequence ID" value="KAE8247041.1"/>
    <property type="molecule type" value="Genomic_DNA"/>
</dbReference>
<dbReference type="GO" id="GO:0003677">
    <property type="term" value="F:DNA binding"/>
    <property type="evidence" value="ECO:0007669"/>
    <property type="project" value="UniProtKB-KW"/>
</dbReference>
<evidence type="ECO:0000256" key="3">
    <source>
        <dbReference type="SAM" id="MobiDB-lite"/>
    </source>
</evidence>
<dbReference type="Proteomes" id="UP000077684">
    <property type="component" value="Unassembled WGS sequence"/>
</dbReference>
<keyword evidence="5" id="KW-1185">Reference proteome</keyword>
<reference evidence="4" key="1">
    <citation type="submission" date="2016-04" db="EMBL/GenBank/DDBJ databases">
        <authorList>
            <person name="Nguyen H.D."/>
            <person name="Samba Siva P."/>
            <person name="Cullis J."/>
            <person name="Levesque C.A."/>
            <person name="Hambleton S."/>
        </authorList>
    </citation>
    <scope>NUCLEOTIDE SEQUENCE</scope>
    <source>
        <strain evidence="4">DAOMC 236426</strain>
    </source>
</reference>
<evidence type="ECO:0000313" key="5">
    <source>
        <dbReference type="Proteomes" id="UP000077684"/>
    </source>
</evidence>
<dbReference type="PANTHER" id="PTHR34605:SF3">
    <property type="entry name" value="P CELL-TYPE AGGLUTINATION PROTEIN MAP4-LIKE-RELATED"/>
    <property type="match status" value="1"/>
</dbReference>
<feature type="compositionally biased region" description="Polar residues" evidence="3">
    <location>
        <begin position="261"/>
        <end position="275"/>
    </location>
</feature>
<evidence type="ECO:0008006" key="6">
    <source>
        <dbReference type="Google" id="ProtNLM"/>
    </source>
</evidence>
<feature type="region of interest" description="Disordered" evidence="3">
    <location>
        <begin position="213"/>
        <end position="281"/>
    </location>
</feature>
<feature type="compositionally biased region" description="Basic and acidic residues" evidence="3">
    <location>
        <begin position="227"/>
        <end position="236"/>
    </location>
</feature>
<accession>A0A8X7MRZ6</accession>
<dbReference type="InterPro" id="IPR011010">
    <property type="entry name" value="DNA_brk_join_enz"/>
</dbReference>
<keyword evidence="2" id="KW-0233">DNA recombination</keyword>
<proteinExistence type="predicted"/>
<comment type="caution">
    <text evidence="4">The sequence shown here is derived from an EMBL/GenBank/DDBJ whole genome shotgun (WGS) entry which is preliminary data.</text>
</comment>
<dbReference type="SUPFAM" id="SSF47823">
    <property type="entry name" value="lambda integrase-like, N-terminal domain"/>
    <property type="match status" value="1"/>
</dbReference>